<gene>
    <name evidence="2" type="ORF">ACG00Y_27100</name>
</gene>
<evidence type="ECO:0000256" key="1">
    <source>
        <dbReference type="SAM" id="SignalP"/>
    </source>
</evidence>
<keyword evidence="3" id="KW-1185">Reference proteome</keyword>
<dbReference type="Gene3D" id="3.40.190.10">
    <property type="entry name" value="Periplasmic binding protein-like II"/>
    <property type="match status" value="2"/>
</dbReference>
<sequence length="233" mass="25089">MRPTAFLALLLSSAAPAQALDMLVYPNAGIFDIDDGGRIAGPGAAMLDRLRNLSGTQLEPKVIPFARALLAESLQPGTCLIALTRTPEREARYRWAGPWSSSVIALYGRTGETRQVKGPEDMRGARIAALRAAPTATWLQERGLDAYEVNDVAAGLRLLQAGRVDYWLGNDMVTRLALKASGAAMPRVLYSFGRIDLYVACHIATPAAIVDRLNAGLTQLRVNGELAEFGLGR</sequence>
<feature type="signal peptide" evidence="1">
    <location>
        <begin position="1"/>
        <end position="19"/>
    </location>
</feature>
<dbReference type="PANTHER" id="PTHR38834:SF3">
    <property type="entry name" value="SOLUTE-BINDING PROTEIN FAMILY 3_N-TERMINAL DOMAIN-CONTAINING PROTEIN"/>
    <property type="match status" value="1"/>
</dbReference>
<dbReference type="EMBL" id="JBIGHV010000014">
    <property type="protein sequence ID" value="MFG6433603.1"/>
    <property type="molecule type" value="Genomic_DNA"/>
</dbReference>
<feature type="chain" id="PRO_5046362839" evidence="1">
    <location>
        <begin position="20"/>
        <end position="233"/>
    </location>
</feature>
<dbReference type="Proteomes" id="UP001606210">
    <property type="component" value="Unassembled WGS sequence"/>
</dbReference>
<evidence type="ECO:0000313" key="2">
    <source>
        <dbReference type="EMBL" id="MFG6433603.1"/>
    </source>
</evidence>
<reference evidence="2 3" key="1">
    <citation type="submission" date="2024-08" db="EMBL/GenBank/DDBJ databases">
        <authorList>
            <person name="Lu H."/>
        </authorList>
    </citation>
    <scope>NUCLEOTIDE SEQUENCE [LARGE SCALE GENOMIC DNA]</scope>
    <source>
        <strain evidence="2 3">LYH14W</strain>
    </source>
</reference>
<dbReference type="SUPFAM" id="SSF53850">
    <property type="entry name" value="Periplasmic binding protein-like II"/>
    <property type="match status" value="1"/>
</dbReference>
<comment type="caution">
    <text evidence="2">The sequence shown here is derived from an EMBL/GenBank/DDBJ whole genome shotgun (WGS) entry which is preliminary data.</text>
</comment>
<accession>A0ABW7FAF2</accession>
<organism evidence="2 3">
    <name type="scientific">Pelomonas parva</name>
    <dbReference type="NCBI Taxonomy" id="3299032"/>
    <lineage>
        <taxon>Bacteria</taxon>
        <taxon>Pseudomonadati</taxon>
        <taxon>Pseudomonadota</taxon>
        <taxon>Betaproteobacteria</taxon>
        <taxon>Burkholderiales</taxon>
        <taxon>Sphaerotilaceae</taxon>
        <taxon>Roseateles</taxon>
    </lineage>
</organism>
<evidence type="ECO:0000313" key="3">
    <source>
        <dbReference type="Proteomes" id="UP001606210"/>
    </source>
</evidence>
<protein>
    <submittedName>
        <fullName evidence="2">Substrate-binding periplasmic protein</fullName>
    </submittedName>
</protein>
<dbReference type="RefSeq" id="WP_394484475.1">
    <property type="nucleotide sequence ID" value="NZ_JBIGHV010000014.1"/>
</dbReference>
<keyword evidence="1" id="KW-0732">Signal</keyword>
<proteinExistence type="predicted"/>
<name>A0ABW7FAF2_9BURK</name>
<dbReference type="PANTHER" id="PTHR38834">
    <property type="entry name" value="PERIPLASMIC SUBSTRATE BINDING PROTEIN FAMILY 3"/>
    <property type="match status" value="1"/>
</dbReference>